<dbReference type="OrthoDB" id="9777830at2"/>
<feature type="domain" description="Methyltransferase type 11" evidence="1">
    <location>
        <begin position="69"/>
        <end position="163"/>
    </location>
</feature>
<evidence type="ECO:0000313" key="3">
    <source>
        <dbReference type="Proteomes" id="UP000252893"/>
    </source>
</evidence>
<dbReference type="Pfam" id="PF08241">
    <property type="entry name" value="Methyltransf_11"/>
    <property type="match status" value="1"/>
</dbReference>
<organism evidence="2 3">
    <name type="scientific">Pseudochrobactrum asaccharolyticum</name>
    <dbReference type="NCBI Taxonomy" id="354351"/>
    <lineage>
        <taxon>Bacteria</taxon>
        <taxon>Pseudomonadati</taxon>
        <taxon>Pseudomonadota</taxon>
        <taxon>Alphaproteobacteria</taxon>
        <taxon>Hyphomicrobiales</taxon>
        <taxon>Brucellaceae</taxon>
        <taxon>Pseudochrobactrum</taxon>
    </lineage>
</organism>
<dbReference type="Proteomes" id="UP000252893">
    <property type="component" value="Unassembled WGS sequence"/>
</dbReference>
<dbReference type="SUPFAM" id="SSF53335">
    <property type="entry name" value="S-adenosyl-L-methionine-dependent methyltransferases"/>
    <property type="match status" value="1"/>
</dbReference>
<dbReference type="RefSeq" id="WP_113943607.1">
    <property type="nucleotide sequence ID" value="NZ_JBHEEG010000002.1"/>
</dbReference>
<protein>
    <submittedName>
        <fullName evidence="2">Methyltransferase family protein</fullName>
    </submittedName>
</protein>
<reference evidence="2 3" key="1">
    <citation type="submission" date="2018-06" db="EMBL/GenBank/DDBJ databases">
        <title>Genomic Encyclopedia of Type Strains, Phase IV (KMG-IV): sequencing the most valuable type-strain genomes for metagenomic binning, comparative biology and taxonomic classification.</title>
        <authorList>
            <person name="Goeker M."/>
        </authorList>
    </citation>
    <scope>NUCLEOTIDE SEQUENCE [LARGE SCALE GENOMIC DNA]</scope>
    <source>
        <strain evidence="2 3">DSM 25619</strain>
    </source>
</reference>
<evidence type="ECO:0000313" key="2">
    <source>
        <dbReference type="EMBL" id="RBO97624.1"/>
    </source>
</evidence>
<proteinExistence type="predicted"/>
<dbReference type="PANTHER" id="PTHR43591">
    <property type="entry name" value="METHYLTRANSFERASE"/>
    <property type="match status" value="1"/>
</dbReference>
<comment type="caution">
    <text evidence="2">The sequence shown here is derived from an EMBL/GenBank/DDBJ whole genome shotgun (WGS) entry which is preliminary data.</text>
</comment>
<dbReference type="EMBL" id="QNRH01000002">
    <property type="protein sequence ID" value="RBO97624.1"/>
    <property type="molecule type" value="Genomic_DNA"/>
</dbReference>
<accession>A0A366E819</accession>
<name>A0A366E819_9HYPH</name>
<dbReference type="AlphaFoldDB" id="A0A366E819"/>
<dbReference type="Gene3D" id="3.40.50.150">
    <property type="entry name" value="Vaccinia Virus protein VP39"/>
    <property type="match status" value="1"/>
</dbReference>
<sequence length="269" mass="30059">MQNTKPHSDIINHNREAWDKQARANCEWSQPVSSEQVAAARAGQWEVKLTPGTIPASWLGDVRNRKILCLASAGGQQAPLLAAAGAEVTVFDISEGQLDQDRMVAERENLPLTAIQGDMRDLSCFDDETFDVIFHPISNLYIPDIQPVWRECYRVLKHGGRLLSSFYNPVVFVGDRNPEDAKQGIIRPLYRMPFAEQEHLNAEQLVVKQQNQEAFVFGHSLSDQIGGQLKAGFVIAGFQEDYQPAPRFVIDPYLPTFLATCAVKTGNHL</sequence>
<evidence type="ECO:0000259" key="1">
    <source>
        <dbReference type="Pfam" id="PF08241"/>
    </source>
</evidence>
<keyword evidence="2" id="KW-0489">Methyltransferase</keyword>
<dbReference type="InterPro" id="IPR013216">
    <property type="entry name" value="Methyltransf_11"/>
</dbReference>
<dbReference type="GO" id="GO:0008757">
    <property type="term" value="F:S-adenosylmethionine-dependent methyltransferase activity"/>
    <property type="evidence" value="ECO:0007669"/>
    <property type="project" value="InterPro"/>
</dbReference>
<dbReference type="CDD" id="cd02440">
    <property type="entry name" value="AdoMet_MTases"/>
    <property type="match status" value="1"/>
</dbReference>
<dbReference type="InterPro" id="IPR029063">
    <property type="entry name" value="SAM-dependent_MTases_sf"/>
</dbReference>
<keyword evidence="3" id="KW-1185">Reference proteome</keyword>
<dbReference type="GO" id="GO:0032259">
    <property type="term" value="P:methylation"/>
    <property type="evidence" value="ECO:0007669"/>
    <property type="project" value="UniProtKB-KW"/>
</dbReference>
<gene>
    <name evidence="2" type="ORF">DFR47_102410</name>
</gene>
<keyword evidence="2" id="KW-0808">Transferase</keyword>